<evidence type="ECO:0000313" key="2">
    <source>
        <dbReference type="Proteomes" id="UP000001307"/>
    </source>
</evidence>
<protein>
    <recommendedName>
        <fullName evidence="3">Nudix hydrolase domain-containing protein</fullName>
    </recommendedName>
</protein>
<name>E4X5X9_OIKDI</name>
<accession>E4X5X9</accession>
<evidence type="ECO:0008006" key="3">
    <source>
        <dbReference type="Google" id="ProtNLM"/>
    </source>
</evidence>
<sequence>MSLDNFLRSGLAKRIFTESEVTYLSTTDGTRFGVIPFKIIPLLEYFADVFIVKEDSIQIVGTDFTERSAAALAFSSRLIENFDDIAKSCNLENLKIGWRNEKFGVYPIGSDPRSPEKALFTIERALCKVLGIESYGVHCNVFKNDHEGAKKLWIGHRSMDKTTFPGKLDTAVSGGMIYGLTVQENLEKEAEEEADVSPLASNTSKFIKFARYCWHTDFYIKREAIFIFDLDLSRFADPRPNDGEQSCFELCHLDDEIFNKPEKWKPNSLAVSLDFAKRSGFIVESEVLEQLLSDKCNLFG</sequence>
<dbReference type="AlphaFoldDB" id="E4X5X9"/>
<dbReference type="InterPro" id="IPR015797">
    <property type="entry name" value="NUDIX_hydrolase-like_dom_sf"/>
</dbReference>
<proteinExistence type="predicted"/>
<dbReference type="SUPFAM" id="SSF55811">
    <property type="entry name" value="Nudix"/>
    <property type="match status" value="1"/>
</dbReference>
<gene>
    <name evidence="1" type="ORF">GSOID_T00002583001</name>
</gene>
<dbReference type="EMBL" id="FN653026">
    <property type="protein sequence ID" value="CBY07595.1"/>
    <property type="molecule type" value="Genomic_DNA"/>
</dbReference>
<keyword evidence="2" id="KW-1185">Reference proteome</keyword>
<evidence type="ECO:0000313" key="1">
    <source>
        <dbReference type="EMBL" id="CBY07595.1"/>
    </source>
</evidence>
<dbReference type="InParanoid" id="E4X5X9"/>
<dbReference type="Gene3D" id="3.90.79.10">
    <property type="entry name" value="Nucleoside Triphosphate Pyrophosphohydrolase"/>
    <property type="match status" value="1"/>
</dbReference>
<dbReference type="OrthoDB" id="10261522at2759"/>
<dbReference type="Proteomes" id="UP000001307">
    <property type="component" value="Unassembled WGS sequence"/>
</dbReference>
<reference evidence="1" key="1">
    <citation type="journal article" date="2010" name="Science">
        <title>Plasticity of animal genome architecture unmasked by rapid evolution of a pelagic tunicate.</title>
        <authorList>
            <person name="Denoeud F."/>
            <person name="Henriet S."/>
            <person name="Mungpakdee S."/>
            <person name="Aury J.M."/>
            <person name="Da Silva C."/>
            <person name="Brinkmann H."/>
            <person name="Mikhaleva J."/>
            <person name="Olsen L.C."/>
            <person name="Jubin C."/>
            <person name="Canestro C."/>
            <person name="Bouquet J.M."/>
            <person name="Danks G."/>
            <person name="Poulain J."/>
            <person name="Campsteijn C."/>
            <person name="Adamski M."/>
            <person name="Cross I."/>
            <person name="Yadetie F."/>
            <person name="Muffato M."/>
            <person name="Louis A."/>
            <person name="Butcher S."/>
            <person name="Tsagkogeorga G."/>
            <person name="Konrad A."/>
            <person name="Singh S."/>
            <person name="Jensen M.F."/>
            <person name="Cong E.H."/>
            <person name="Eikeseth-Otteraa H."/>
            <person name="Noel B."/>
            <person name="Anthouard V."/>
            <person name="Porcel B.M."/>
            <person name="Kachouri-Lafond R."/>
            <person name="Nishino A."/>
            <person name="Ugolini M."/>
            <person name="Chourrout P."/>
            <person name="Nishida H."/>
            <person name="Aasland R."/>
            <person name="Huzurbazar S."/>
            <person name="Westhof E."/>
            <person name="Delsuc F."/>
            <person name="Lehrach H."/>
            <person name="Reinhardt R."/>
            <person name="Weissenbach J."/>
            <person name="Roy S.W."/>
            <person name="Artiguenave F."/>
            <person name="Postlethwait J.H."/>
            <person name="Manak J.R."/>
            <person name="Thompson E.M."/>
            <person name="Jaillon O."/>
            <person name="Du Pasquier L."/>
            <person name="Boudinot P."/>
            <person name="Liberles D.A."/>
            <person name="Volff J.N."/>
            <person name="Philippe H."/>
            <person name="Lenhard B."/>
            <person name="Roest Crollius H."/>
            <person name="Wincker P."/>
            <person name="Chourrout D."/>
        </authorList>
    </citation>
    <scope>NUCLEOTIDE SEQUENCE [LARGE SCALE GENOMIC DNA]</scope>
</reference>
<organism evidence="1">
    <name type="scientific">Oikopleura dioica</name>
    <name type="common">Tunicate</name>
    <dbReference type="NCBI Taxonomy" id="34765"/>
    <lineage>
        <taxon>Eukaryota</taxon>
        <taxon>Metazoa</taxon>
        <taxon>Chordata</taxon>
        <taxon>Tunicata</taxon>
        <taxon>Appendicularia</taxon>
        <taxon>Copelata</taxon>
        <taxon>Oikopleuridae</taxon>
        <taxon>Oikopleura</taxon>
    </lineage>
</organism>